<dbReference type="EMBL" id="BLXT01003938">
    <property type="protein sequence ID" value="GFO08062.1"/>
    <property type="molecule type" value="Genomic_DNA"/>
</dbReference>
<dbReference type="GO" id="GO:0008270">
    <property type="term" value="F:zinc ion binding"/>
    <property type="evidence" value="ECO:0007669"/>
    <property type="project" value="UniProtKB-KW"/>
</dbReference>
<dbReference type="AlphaFoldDB" id="A0AAV4ALE4"/>
<gene>
    <name evidence="3" type="ORF">PoB_003456700</name>
</gene>
<evidence type="ECO:0000313" key="3">
    <source>
        <dbReference type="EMBL" id="GFO08062.1"/>
    </source>
</evidence>
<feature type="domain" description="SWIM-type" evidence="2">
    <location>
        <begin position="113"/>
        <end position="145"/>
    </location>
</feature>
<sequence>MTNNLVERYNRTLKTLANSKTSLSECFRSLLTYPKTEEKKLLHKVVDIHLRAKVFRPKFDAAGPILSRAYWVLTSCACGELAHQLNKRHSTKCAYSAESKSIVTLGSADEVLAEMPIDEWTCKCTYFIEKTIPCWHLLALCKHQSVCPVELLPARFRKQSLLDCCVSDVGESSGSYTQVQVAQKKVQSRREKRGVMKEACRELVAVGVKCGQKEFERRMSVLRELIRCWRNGENVLVEERLQFEDDGVDVFNIPVVGESAVDVLDGESVVVDVKGLWAE</sequence>
<protein>
    <submittedName>
        <fullName evidence="3">Zinc finger swim domain-containing protein 1</fullName>
    </submittedName>
</protein>
<dbReference type="PANTHER" id="PTHR31569">
    <property type="entry name" value="SWIM-TYPE DOMAIN-CONTAINING PROTEIN"/>
    <property type="match status" value="1"/>
</dbReference>
<dbReference type="PANTHER" id="PTHR31569:SF4">
    <property type="entry name" value="SWIM-TYPE DOMAIN-CONTAINING PROTEIN"/>
    <property type="match status" value="1"/>
</dbReference>
<reference evidence="3 4" key="1">
    <citation type="journal article" date="2021" name="Elife">
        <title>Chloroplast acquisition without the gene transfer in kleptoplastic sea slugs, Plakobranchus ocellatus.</title>
        <authorList>
            <person name="Maeda T."/>
            <person name="Takahashi S."/>
            <person name="Yoshida T."/>
            <person name="Shimamura S."/>
            <person name="Takaki Y."/>
            <person name="Nagai Y."/>
            <person name="Toyoda A."/>
            <person name="Suzuki Y."/>
            <person name="Arimoto A."/>
            <person name="Ishii H."/>
            <person name="Satoh N."/>
            <person name="Nishiyama T."/>
            <person name="Hasebe M."/>
            <person name="Maruyama T."/>
            <person name="Minagawa J."/>
            <person name="Obokata J."/>
            <person name="Shigenobu S."/>
        </authorList>
    </citation>
    <scope>NUCLEOTIDE SEQUENCE [LARGE SCALE GENOMIC DNA]</scope>
</reference>
<accession>A0AAV4ALE4</accession>
<dbReference type="PROSITE" id="PS50966">
    <property type="entry name" value="ZF_SWIM"/>
    <property type="match status" value="1"/>
</dbReference>
<keyword evidence="1" id="KW-0479">Metal-binding</keyword>
<organism evidence="3 4">
    <name type="scientific">Plakobranchus ocellatus</name>
    <dbReference type="NCBI Taxonomy" id="259542"/>
    <lineage>
        <taxon>Eukaryota</taxon>
        <taxon>Metazoa</taxon>
        <taxon>Spiralia</taxon>
        <taxon>Lophotrochozoa</taxon>
        <taxon>Mollusca</taxon>
        <taxon>Gastropoda</taxon>
        <taxon>Heterobranchia</taxon>
        <taxon>Euthyneura</taxon>
        <taxon>Panpulmonata</taxon>
        <taxon>Sacoglossa</taxon>
        <taxon>Placobranchoidea</taxon>
        <taxon>Plakobranchidae</taxon>
        <taxon>Plakobranchus</taxon>
    </lineage>
</organism>
<keyword evidence="1" id="KW-0863">Zinc-finger</keyword>
<dbReference type="Proteomes" id="UP000735302">
    <property type="component" value="Unassembled WGS sequence"/>
</dbReference>
<evidence type="ECO:0000256" key="1">
    <source>
        <dbReference type="PROSITE-ProRule" id="PRU00325"/>
    </source>
</evidence>
<dbReference type="InterPro" id="IPR007527">
    <property type="entry name" value="Znf_SWIM"/>
</dbReference>
<evidence type="ECO:0000259" key="2">
    <source>
        <dbReference type="PROSITE" id="PS50966"/>
    </source>
</evidence>
<keyword evidence="4" id="KW-1185">Reference proteome</keyword>
<proteinExistence type="predicted"/>
<dbReference type="InterPro" id="IPR052579">
    <property type="entry name" value="Zinc_finger_SWIM"/>
</dbReference>
<evidence type="ECO:0000313" key="4">
    <source>
        <dbReference type="Proteomes" id="UP000735302"/>
    </source>
</evidence>
<name>A0AAV4ALE4_9GAST</name>
<keyword evidence="1" id="KW-0862">Zinc</keyword>
<comment type="caution">
    <text evidence="3">The sequence shown here is derived from an EMBL/GenBank/DDBJ whole genome shotgun (WGS) entry which is preliminary data.</text>
</comment>